<accession>A0A6M0K485</accession>
<dbReference type="InterPro" id="IPR006139">
    <property type="entry name" value="D-isomer_2_OHA_DH_cat_dom"/>
</dbReference>
<dbReference type="SUPFAM" id="SSF51735">
    <property type="entry name" value="NAD(P)-binding Rossmann-fold domains"/>
    <property type="match status" value="1"/>
</dbReference>
<evidence type="ECO:0000256" key="1">
    <source>
        <dbReference type="ARBA" id="ARBA00005854"/>
    </source>
</evidence>
<dbReference type="InterPro" id="IPR029753">
    <property type="entry name" value="D-isomer_DH_CS"/>
</dbReference>
<dbReference type="SUPFAM" id="SSF52283">
    <property type="entry name" value="Formate/glycerate dehydrogenase catalytic domain-like"/>
    <property type="match status" value="1"/>
</dbReference>
<keyword evidence="2 4" id="KW-0560">Oxidoreductase</keyword>
<evidence type="ECO:0000256" key="3">
    <source>
        <dbReference type="ARBA" id="ARBA00023027"/>
    </source>
</evidence>
<dbReference type="PANTHER" id="PTHR10996">
    <property type="entry name" value="2-HYDROXYACID DEHYDROGENASE-RELATED"/>
    <property type="match status" value="1"/>
</dbReference>
<gene>
    <name evidence="7" type="ORF">G3446_19650</name>
</gene>
<dbReference type="RefSeq" id="WP_164454603.1">
    <property type="nucleotide sequence ID" value="NZ_JAAIJQ010000073.1"/>
</dbReference>
<dbReference type="PROSITE" id="PS00065">
    <property type="entry name" value="D_2_HYDROXYACID_DH_1"/>
    <property type="match status" value="1"/>
</dbReference>
<reference evidence="7 8" key="1">
    <citation type="submission" date="2020-02" db="EMBL/GenBank/DDBJ databases">
        <title>Genome sequences of Thiorhodococcus mannitoliphagus and Thiorhodococcus minor, purple sulfur photosynthetic bacteria in the gammaproteobacterial family, Chromatiaceae.</title>
        <authorList>
            <person name="Aviles F.A."/>
            <person name="Meyer T.E."/>
            <person name="Kyndt J.A."/>
        </authorList>
    </citation>
    <scope>NUCLEOTIDE SEQUENCE [LARGE SCALE GENOMIC DNA]</scope>
    <source>
        <strain evidence="7 8">DSM 11518</strain>
    </source>
</reference>
<proteinExistence type="inferred from homology"/>
<dbReference type="EMBL" id="JAAIJQ010000073">
    <property type="protein sequence ID" value="NEV64071.1"/>
    <property type="molecule type" value="Genomic_DNA"/>
</dbReference>
<evidence type="ECO:0000259" key="5">
    <source>
        <dbReference type="Pfam" id="PF00389"/>
    </source>
</evidence>
<dbReference type="Proteomes" id="UP000483379">
    <property type="component" value="Unassembled WGS sequence"/>
</dbReference>
<organism evidence="7 8">
    <name type="scientific">Thiorhodococcus minor</name>
    <dbReference type="NCBI Taxonomy" id="57489"/>
    <lineage>
        <taxon>Bacteria</taxon>
        <taxon>Pseudomonadati</taxon>
        <taxon>Pseudomonadota</taxon>
        <taxon>Gammaproteobacteria</taxon>
        <taxon>Chromatiales</taxon>
        <taxon>Chromatiaceae</taxon>
        <taxon>Thiorhodococcus</taxon>
    </lineage>
</organism>
<dbReference type="AlphaFoldDB" id="A0A6M0K485"/>
<comment type="caution">
    <text evidence="7">The sequence shown here is derived from an EMBL/GenBank/DDBJ whole genome shotgun (WGS) entry which is preliminary data.</text>
</comment>
<dbReference type="GO" id="GO:0030267">
    <property type="term" value="F:glyoxylate reductase (NADPH) activity"/>
    <property type="evidence" value="ECO:0007669"/>
    <property type="project" value="TreeGrafter"/>
</dbReference>
<dbReference type="Pfam" id="PF02826">
    <property type="entry name" value="2-Hacid_dh_C"/>
    <property type="match status" value="1"/>
</dbReference>
<dbReference type="PANTHER" id="PTHR10996:SF257">
    <property type="entry name" value="GLYOXYLATE REDUCTASE 1"/>
    <property type="match status" value="1"/>
</dbReference>
<evidence type="ECO:0000256" key="2">
    <source>
        <dbReference type="ARBA" id="ARBA00023002"/>
    </source>
</evidence>
<dbReference type="InterPro" id="IPR050223">
    <property type="entry name" value="D-isomer_2-hydroxyacid_DH"/>
</dbReference>
<comment type="similarity">
    <text evidence="1 4">Belongs to the D-isomer specific 2-hydroxyacid dehydrogenase family.</text>
</comment>
<evidence type="ECO:0000256" key="4">
    <source>
        <dbReference type="RuleBase" id="RU003719"/>
    </source>
</evidence>
<evidence type="ECO:0000313" key="7">
    <source>
        <dbReference type="EMBL" id="NEV64071.1"/>
    </source>
</evidence>
<keyword evidence="8" id="KW-1185">Reference proteome</keyword>
<dbReference type="CDD" id="cd12157">
    <property type="entry name" value="PTDH"/>
    <property type="match status" value="1"/>
</dbReference>
<feature type="domain" description="D-isomer specific 2-hydroxyacid dehydrogenase catalytic" evidence="5">
    <location>
        <begin position="7"/>
        <end position="328"/>
    </location>
</feature>
<name>A0A6M0K485_9GAMM</name>
<sequence>MIRQPRVLVTQWVHPEVTDLLERDCEVIANPNRVPWLPSEVRERARDVDAIMVFMPDRIDAEFLDDCPRLRVVGAALKGYDNLDVDACTARGVWLTIVPDLLTVPTAELTIGLMLALGRRMLEGDRHVRRGGFAGWRPQLYGTGLAGATVGIIGMGAVGRAVAARLSGFGTRILYTDTTELAPELQARWEARPVDLHSLLEQSDYIVPMVPMTADTLHLLDAQRLALVKPGALLVNACRGSIIDERAVAEALTKGRLGGYAADVFELEDWAREDRPREIPPTLLDHPRTVFTPHLGSAVDRVRRDIALEAAHNILEALAGKRPRGAINTAVRKTGR</sequence>
<dbReference type="InterPro" id="IPR029752">
    <property type="entry name" value="D-isomer_DH_CS1"/>
</dbReference>
<protein>
    <submittedName>
        <fullName evidence="7">Hydroxyacid dehydrogenase</fullName>
    </submittedName>
</protein>
<feature type="domain" description="D-isomer specific 2-hydroxyacid dehydrogenase NAD-binding" evidence="6">
    <location>
        <begin position="111"/>
        <end position="296"/>
    </location>
</feature>
<dbReference type="Gene3D" id="3.40.50.720">
    <property type="entry name" value="NAD(P)-binding Rossmann-like Domain"/>
    <property type="match status" value="2"/>
</dbReference>
<dbReference type="GO" id="GO:0005829">
    <property type="term" value="C:cytosol"/>
    <property type="evidence" value="ECO:0007669"/>
    <property type="project" value="TreeGrafter"/>
</dbReference>
<keyword evidence="3" id="KW-0520">NAD</keyword>
<dbReference type="PROSITE" id="PS00671">
    <property type="entry name" value="D_2_HYDROXYACID_DH_3"/>
    <property type="match status" value="1"/>
</dbReference>
<evidence type="ECO:0000313" key="8">
    <source>
        <dbReference type="Proteomes" id="UP000483379"/>
    </source>
</evidence>
<dbReference type="Pfam" id="PF00389">
    <property type="entry name" value="2-Hacid_dh"/>
    <property type="match status" value="1"/>
</dbReference>
<dbReference type="InterPro" id="IPR036291">
    <property type="entry name" value="NAD(P)-bd_dom_sf"/>
</dbReference>
<dbReference type="GO" id="GO:0008465">
    <property type="term" value="F:hydroxypyruvate reductase (NADH) activity"/>
    <property type="evidence" value="ECO:0007669"/>
    <property type="project" value="TreeGrafter"/>
</dbReference>
<dbReference type="GO" id="GO:0051287">
    <property type="term" value="F:NAD binding"/>
    <property type="evidence" value="ECO:0007669"/>
    <property type="project" value="InterPro"/>
</dbReference>
<evidence type="ECO:0000259" key="6">
    <source>
        <dbReference type="Pfam" id="PF02826"/>
    </source>
</evidence>
<dbReference type="InterPro" id="IPR006140">
    <property type="entry name" value="D-isomer_DH_NAD-bd"/>
</dbReference>